<dbReference type="GO" id="GO:0005576">
    <property type="term" value="C:extracellular region"/>
    <property type="evidence" value="ECO:0007669"/>
    <property type="project" value="UniProtKB-SubCell"/>
</dbReference>
<evidence type="ECO:0000256" key="7">
    <source>
        <dbReference type="SAM" id="SignalP"/>
    </source>
</evidence>
<name>A0A4U5MD16_STECR</name>
<accession>A0A4U5MD16</accession>
<protein>
    <recommendedName>
        <fullName evidence="10">Fatty-acid and retinol-binding protein 1</fullName>
    </recommendedName>
</protein>
<evidence type="ECO:0000313" key="9">
    <source>
        <dbReference type="Proteomes" id="UP000298663"/>
    </source>
</evidence>
<sequence>MHKAVAALAFFCFSASSLPIPNDADAQKFLEYLPDEVVSFVKSLTPEELKTLEEIRPKIAERLKANKYLTEEDSLLLVKERSSSLYDKIRAMYEKLMERLNKLSTGPKEFVTYAMKTINKFSYENDEEKIVAKTLELLEEGEHLSGDSKKEIFQAFPSVQKFFEDRKIKKFLERTRGKQAPVVLKMLRSLK</sequence>
<keyword evidence="9" id="KW-1185">Reference proteome</keyword>
<evidence type="ECO:0000256" key="6">
    <source>
        <dbReference type="ARBA" id="ARBA00023121"/>
    </source>
</evidence>
<keyword evidence="3" id="KW-0964">Secreted</keyword>
<keyword evidence="6" id="KW-0446">Lipid-binding</keyword>
<feature type="chain" id="PRO_5020531979" description="Fatty-acid and retinol-binding protein 1" evidence="7">
    <location>
        <begin position="18"/>
        <end position="191"/>
    </location>
</feature>
<dbReference type="AlphaFoldDB" id="A0A4U5MD16"/>
<evidence type="ECO:0000313" key="8">
    <source>
        <dbReference type="EMBL" id="TKR67027.1"/>
    </source>
</evidence>
<reference evidence="8 9" key="1">
    <citation type="journal article" date="2015" name="Genome Biol.">
        <title>Comparative genomics of Steinernema reveals deeply conserved gene regulatory networks.</title>
        <authorList>
            <person name="Dillman A.R."/>
            <person name="Macchietto M."/>
            <person name="Porter C.F."/>
            <person name="Rogers A."/>
            <person name="Williams B."/>
            <person name="Antoshechkin I."/>
            <person name="Lee M.M."/>
            <person name="Goodwin Z."/>
            <person name="Lu X."/>
            <person name="Lewis E.E."/>
            <person name="Goodrich-Blair H."/>
            <person name="Stock S.P."/>
            <person name="Adams B.J."/>
            <person name="Sternberg P.W."/>
            <person name="Mortazavi A."/>
        </authorList>
    </citation>
    <scope>NUCLEOTIDE SEQUENCE [LARGE SCALE GENOMIC DNA]</scope>
    <source>
        <strain evidence="8 9">ALL</strain>
    </source>
</reference>
<dbReference type="Gene3D" id="1.20.120.1100">
    <property type="match status" value="1"/>
</dbReference>
<dbReference type="EMBL" id="AZBU02000008">
    <property type="protein sequence ID" value="TKR67027.1"/>
    <property type="molecule type" value="Genomic_DNA"/>
</dbReference>
<organism evidence="8 9">
    <name type="scientific">Steinernema carpocapsae</name>
    <name type="common">Entomopathogenic nematode</name>
    <dbReference type="NCBI Taxonomy" id="34508"/>
    <lineage>
        <taxon>Eukaryota</taxon>
        <taxon>Metazoa</taxon>
        <taxon>Ecdysozoa</taxon>
        <taxon>Nematoda</taxon>
        <taxon>Chromadorea</taxon>
        <taxon>Rhabditida</taxon>
        <taxon>Tylenchina</taxon>
        <taxon>Panagrolaimomorpha</taxon>
        <taxon>Strongyloidoidea</taxon>
        <taxon>Steinernematidae</taxon>
        <taxon>Steinernema</taxon>
    </lineage>
</organism>
<evidence type="ECO:0000256" key="1">
    <source>
        <dbReference type="ARBA" id="ARBA00004613"/>
    </source>
</evidence>
<keyword evidence="5" id="KW-0175">Coiled coil</keyword>
<evidence type="ECO:0000256" key="4">
    <source>
        <dbReference type="ARBA" id="ARBA00022729"/>
    </source>
</evidence>
<dbReference type="Proteomes" id="UP000298663">
    <property type="component" value="Unassembled WGS sequence"/>
</dbReference>
<dbReference type="Pfam" id="PF05823">
    <property type="entry name" value="Gp-FAR-1"/>
    <property type="match status" value="1"/>
</dbReference>
<dbReference type="GO" id="GO:0008289">
    <property type="term" value="F:lipid binding"/>
    <property type="evidence" value="ECO:0007669"/>
    <property type="project" value="UniProtKB-KW"/>
</dbReference>
<dbReference type="OrthoDB" id="10424419at2759"/>
<gene>
    <name evidence="8" type="ORF">L596_023242</name>
</gene>
<comment type="similarity">
    <text evidence="2">Belongs to the fatty-acid and retinol-binding protein (FARBP) family.</text>
</comment>
<proteinExistence type="inferred from homology"/>
<comment type="caution">
    <text evidence="8">The sequence shown here is derived from an EMBL/GenBank/DDBJ whole genome shotgun (WGS) entry which is preliminary data.</text>
</comment>
<feature type="signal peptide" evidence="7">
    <location>
        <begin position="1"/>
        <end position="17"/>
    </location>
</feature>
<evidence type="ECO:0000256" key="5">
    <source>
        <dbReference type="ARBA" id="ARBA00023054"/>
    </source>
</evidence>
<reference evidence="8 9" key="2">
    <citation type="journal article" date="2019" name="G3 (Bethesda)">
        <title>Hybrid Assembly of the Genome of the Entomopathogenic Nematode Steinernema carpocapsae Identifies the X-Chromosome.</title>
        <authorList>
            <person name="Serra L."/>
            <person name="Macchietto M."/>
            <person name="Macias-Munoz A."/>
            <person name="McGill C.J."/>
            <person name="Rodriguez I.M."/>
            <person name="Rodriguez B."/>
            <person name="Murad R."/>
            <person name="Mortazavi A."/>
        </authorList>
    </citation>
    <scope>NUCLEOTIDE SEQUENCE [LARGE SCALE GENOMIC DNA]</scope>
    <source>
        <strain evidence="8 9">ALL</strain>
    </source>
</reference>
<keyword evidence="4 7" id="KW-0732">Signal</keyword>
<comment type="subcellular location">
    <subcellularLocation>
        <location evidence="1">Secreted</location>
    </subcellularLocation>
</comment>
<evidence type="ECO:0008006" key="10">
    <source>
        <dbReference type="Google" id="ProtNLM"/>
    </source>
</evidence>
<evidence type="ECO:0000256" key="3">
    <source>
        <dbReference type="ARBA" id="ARBA00022525"/>
    </source>
</evidence>
<evidence type="ECO:0000256" key="2">
    <source>
        <dbReference type="ARBA" id="ARBA00006648"/>
    </source>
</evidence>
<dbReference type="InterPro" id="IPR008632">
    <property type="entry name" value="Gp-FAR-1"/>
</dbReference>